<sequence>MTIRNAHPHTPAGTTQNNRKLLAEATGYVDLPPAQVRRALVAKVPDGYVAVDESDTCVGAQGSWWARREYALQPERTGTRVTLRVYNIASKARWAVPLVNKFFIGFPHAMQSELDTLLAAMPAPSRP</sequence>
<gene>
    <name evidence="1" type="ORF">EIZ62_29720</name>
</gene>
<dbReference type="EMBL" id="CP034279">
    <property type="protein sequence ID" value="QGV81971.1"/>
    <property type="molecule type" value="Genomic_DNA"/>
</dbReference>
<keyword evidence="2" id="KW-1185">Reference proteome</keyword>
<proteinExistence type="predicted"/>
<dbReference type="AlphaFoldDB" id="A0A6I6FG08"/>
<protein>
    <submittedName>
        <fullName evidence="1">Uncharacterized protein</fullName>
    </submittedName>
</protein>
<reference evidence="1 2" key="1">
    <citation type="submission" date="2018-12" db="EMBL/GenBank/DDBJ databases">
        <title>Complete genome sequence of Streptomyces ficellus NRRL8067, the producer of ficellomycin, feldamycin and nojirimycin.</title>
        <authorList>
            <person name="Zhang H."/>
            <person name="Yue R."/>
            <person name="Liu Y."/>
            <person name="Li M."/>
            <person name="Mu H."/>
            <person name="Zhang J."/>
        </authorList>
    </citation>
    <scope>NUCLEOTIDE SEQUENCE [LARGE SCALE GENOMIC DNA]</scope>
    <source>
        <strain evidence="1 2">NRRL 8067</strain>
    </source>
</reference>
<evidence type="ECO:0000313" key="1">
    <source>
        <dbReference type="EMBL" id="QGV81971.1"/>
    </source>
</evidence>
<dbReference type="KEGG" id="sfic:EIZ62_29720"/>
<dbReference type="RefSeq" id="WP_156695707.1">
    <property type="nucleotide sequence ID" value="NZ_CP034279.1"/>
</dbReference>
<accession>A0A6I6FG08</accession>
<evidence type="ECO:0000313" key="2">
    <source>
        <dbReference type="Proteomes" id="UP000422572"/>
    </source>
</evidence>
<dbReference type="OrthoDB" id="2590919at2"/>
<name>A0A6I6FG08_9ACTN</name>
<dbReference type="Proteomes" id="UP000422572">
    <property type="component" value="Chromosome"/>
</dbReference>
<organism evidence="1 2">
    <name type="scientific">Streptomyces ficellus</name>
    <dbReference type="NCBI Taxonomy" id="1977088"/>
    <lineage>
        <taxon>Bacteria</taxon>
        <taxon>Bacillati</taxon>
        <taxon>Actinomycetota</taxon>
        <taxon>Actinomycetes</taxon>
        <taxon>Kitasatosporales</taxon>
        <taxon>Streptomycetaceae</taxon>
        <taxon>Streptomyces</taxon>
    </lineage>
</organism>